<keyword evidence="3" id="KW-1185">Reference proteome</keyword>
<sequence length="182" mass="19678">METQTATATTWSIDPTHSDIQFKVKHLVISTVTGSFGQYEGQVETIGDDFADAKISFSADINSISTGQEQRDGHLKSAEFFDAEQFPKLTFVSTSMTKTGDDTYSLTGDLTIHGVTKPVTLKVEHGGQMVDFYGQTKAGFEAAGTIKRKEFGLTWDGVTEAGGVVVSDDVKLVLNVQLTKQA</sequence>
<dbReference type="SUPFAM" id="SSF101874">
    <property type="entry name" value="YceI-like"/>
    <property type="match status" value="1"/>
</dbReference>
<protein>
    <submittedName>
        <fullName evidence="2">Polyisoprenoid-binding protein YceI</fullName>
    </submittedName>
</protein>
<reference evidence="3" key="1">
    <citation type="submission" date="2017-09" db="EMBL/GenBank/DDBJ databases">
        <authorList>
            <person name="Varghese N."/>
            <person name="Submissions S."/>
        </authorList>
    </citation>
    <scope>NUCLEOTIDE SEQUENCE [LARGE SCALE GENOMIC DNA]</scope>
    <source>
        <strain evidence="3">DSM 29961</strain>
    </source>
</reference>
<dbReference type="Pfam" id="PF04264">
    <property type="entry name" value="YceI"/>
    <property type="match status" value="1"/>
</dbReference>
<evidence type="ECO:0000313" key="2">
    <source>
        <dbReference type="EMBL" id="SOD82545.1"/>
    </source>
</evidence>
<evidence type="ECO:0000259" key="1">
    <source>
        <dbReference type="SMART" id="SM00867"/>
    </source>
</evidence>
<dbReference type="EMBL" id="OCNH01000001">
    <property type="protein sequence ID" value="SOD82545.1"/>
    <property type="molecule type" value="Genomic_DNA"/>
</dbReference>
<dbReference type="InterPro" id="IPR007372">
    <property type="entry name" value="Lipid/polyisoprenoid-bd_YceI"/>
</dbReference>
<dbReference type="OrthoDB" id="9811006at2"/>
<dbReference type="SMART" id="SM00867">
    <property type="entry name" value="YceI"/>
    <property type="match status" value="1"/>
</dbReference>
<dbReference type="PANTHER" id="PTHR34406:SF1">
    <property type="entry name" value="PROTEIN YCEI"/>
    <property type="match status" value="1"/>
</dbReference>
<proteinExistence type="predicted"/>
<organism evidence="2 3">
    <name type="scientific">Spirosoma fluviale</name>
    <dbReference type="NCBI Taxonomy" id="1597977"/>
    <lineage>
        <taxon>Bacteria</taxon>
        <taxon>Pseudomonadati</taxon>
        <taxon>Bacteroidota</taxon>
        <taxon>Cytophagia</taxon>
        <taxon>Cytophagales</taxon>
        <taxon>Cytophagaceae</taxon>
        <taxon>Spirosoma</taxon>
    </lineage>
</organism>
<dbReference type="InterPro" id="IPR036761">
    <property type="entry name" value="TTHA0802/YceI-like_sf"/>
</dbReference>
<dbReference type="Gene3D" id="2.40.128.110">
    <property type="entry name" value="Lipid/polyisoprenoid-binding, YceI-like"/>
    <property type="match status" value="1"/>
</dbReference>
<feature type="domain" description="Lipid/polyisoprenoid-binding YceI-like" evidence="1">
    <location>
        <begin position="10"/>
        <end position="179"/>
    </location>
</feature>
<dbReference type="AlphaFoldDB" id="A0A286FH40"/>
<evidence type="ECO:0000313" key="3">
    <source>
        <dbReference type="Proteomes" id="UP000219452"/>
    </source>
</evidence>
<accession>A0A286FH40</accession>
<dbReference type="PANTHER" id="PTHR34406">
    <property type="entry name" value="PROTEIN YCEI"/>
    <property type="match status" value="1"/>
</dbReference>
<gene>
    <name evidence="2" type="ORF">SAMN06269250_2176</name>
</gene>
<dbReference type="Proteomes" id="UP000219452">
    <property type="component" value="Unassembled WGS sequence"/>
</dbReference>
<name>A0A286FH40_9BACT</name>
<dbReference type="RefSeq" id="WP_097125722.1">
    <property type="nucleotide sequence ID" value="NZ_OCNH01000001.1"/>
</dbReference>